<dbReference type="PANTHER" id="PTHR43201:SF5">
    <property type="entry name" value="MEDIUM-CHAIN ACYL-COA LIGASE ACSF2, MITOCHONDRIAL"/>
    <property type="match status" value="1"/>
</dbReference>
<dbReference type="GO" id="GO:0006631">
    <property type="term" value="P:fatty acid metabolic process"/>
    <property type="evidence" value="ECO:0007669"/>
    <property type="project" value="TreeGrafter"/>
</dbReference>
<name>A0A6L9XWV1_9MICO</name>
<dbReference type="CDD" id="cd04433">
    <property type="entry name" value="AFD_class_I"/>
    <property type="match status" value="1"/>
</dbReference>
<keyword evidence="6" id="KW-1185">Reference proteome</keyword>
<gene>
    <name evidence="5" type="ORF">G3T36_07705</name>
</gene>
<dbReference type="PANTHER" id="PTHR43201">
    <property type="entry name" value="ACYL-COA SYNTHETASE"/>
    <property type="match status" value="1"/>
</dbReference>
<dbReference type="RefSeq" id="WP_163288928.1">
    <property type="nucleotide sequence ID" value="NZ_JAAGWY010000001.1"/>
</dbReference>
<dbReference type="Pfam" id="PF00501">
    <property type="entry name" value="AMP-binding"/>
    <property type="match status" value="1"/>
</dbReference>
<sequence length="416" mass="44334">MTRTGSIARGAVTLDRTAFDVAVAERSNELGDRSGRIVAIRTPDGLQAVVDAFAVRASGGVPVVADDRWEDEQWLDLQRTCEDLAAPAGVAWATLTSGSTRAPRLVLRSDASWSASYETIAALVGLSTESIHYVPVQLVSSMAMFSIAMARHLGHAVRLPRQRQPSSDDLADATHVHATPRLFERILDLIEEGAPHRLGAALIGGAALDPSLRHRAEALGIRVVTYYGAAELSFVAVDVDGAGMRVLPEVDARIDDGRLWVRSPYLAAGYAGDERGPLTVDTNGWATVGDLAAIGADGRLTVHGRSDGAILTAAATVVPEEVEAALRAVPGVREAVVFGTVARGEDALVTAVVELDPGIRVTAPQLRERMRSALTLPHRPRLWYAMDRIPLTATGKPARGRVREAVANGEVRRLGQ</sequence>
<dbReference type="SUPFAM" id="SSF56801">
    <property type="entry name" value="Acetyl-CoA synthetase-like"/>
    <property type="match status" value="1"/>
</dbReference>
<evidence type="ECO:0000259" key="4">
    <source>
        <dbReference type="Pfam" id="PF13193"/>
    </source>
</evidence>
<dbReference type="Gene3D" id="3.30.300.30">
    <property type="match status" value="1"/>
</dbReference>
<evidence type="ECO:0000256" key="1">
    <source>
        <dbReference type="ARBA" id="ARBA00006432"/>
    </source>
</evidence>
<feature type="domain" description="AMP-dependent synthetase/ligase" evidence="3">
    <location>
        <begin position="86"/>
        <end position="270"/>
    </location>
</feature>
<dbReference type="InterPro" id="IPR025110">
    <property type="entry name" value="AMP-bd_C"/>
</dbReference>
<feature type="domain" description="AMP-binding enzyme C-terminal" evidence="4">
    <location>
        <begin position="321"/>
        <end position="396"/>
    </location>
</feature>
<protein>
    <submittedName>
        <fullName evidence="5">Long-chain fatty acid--CoA ligase</fullName>
    </submittedName>
</protein>
<evidence type="ECO:0000313" key="5">
    <source>
        <dbReference type="EMBL" id="NEN05756.1"/>
    </source>
</evidence>
<comment type="similarity">
    <text evidence="1">Belongs to the ATP-dependent AMP-binding enzyme family.</text>
</comment>
<dbReference type="GO" id="GO:0031956">
    <property type="term" value="F:medium-chain fatty acid-CoA ligase activity"/>
    <property type="evidence" value="ECO:0007669"/>
    <property type="project" value="TreeGrafter"/>
</dbReference>
<dbReference type="InterPro" id="IPR045851">
    <property type="entry name" value="AMP-bd_C_sf"/>
</dbReference>
<evidence type="ECO:0000256" key="2">
    <source>
        <dbReference type="ARBA" id="ARBA00022598"/>
    </source>
</evidence>
<reference evidence="5 6" key="1">
    <citation type="journal article" date="2014" name="J. Microbiol.">
        <title>Diaminobutyricibacter tongyongensis gen. nov., sp. nov. and Homoserinibacter gongjuensis gen. nov., sp. nov. belong to the family Microbacteriaceae.</title>
        <authorList>
            <person name="Kim S.J."/>
            <person name="Ahn J.H."/>
            <person name="Weon H.Y."/>
            <person name="Hamada M."/>
            <person name="Suzuki K."/>
            <person name="Kwon S.W."/>
        </authorList>
    </citation>
    <scope>NUCLEOTIDE SEQUENCE [LARGE SCALE GENOMIC DNA]</scope>
    <source>
        <strain evidence="5 6">NBRC 108724</strain>
    </source>
</reference>
<organism evidence="5 6">
    <name type="scientific">Leifsonia tongyongensis</name>
    <dbReference type="NCBI Taxonomy" id="1268043"/>
    <lineage>
        <taxon>Bacteria</taxon>
        <taxon>Bacillati</taxon>
        <taxon>Actinomycetota</taxon>
        <taxon>Actinomycetes</taxon>
        <taxon>Micrococcales</taxon>
        <taxon>Microbacteriaceae</taxon>
        <taxon>Leifsonia</taxon>
    </lineage>
</organism>
<dbReference type="Gene3D" id="3.40.50.12780">
    <property type="entry name" value="N-terminal domain of ligase-like"/>
    <property type="match status" value="1"/>
</dbReference>
<dbReference type="InterPro" id="IPR000873">
    <property type="entry name" value="AMP-dep_synth/lig_dom"/>
</dbReference>
<dbReference type="Pfam" id="PF13193">
    <property type="entry name" value="AMP-binding_C"/>
    <property type="match status" value="1"/>
</dbReference>
<dbReference type="AlphaFoldDB" id="A0A6L9XWV1"/>
<dbReference type="InterPro" id="IPR042099">
    <property type="entry name" value="ANL_N_sf"/>
</dbReference>
<accession>A0A6L9XWV1</accession>
<evidence type="ECO:0000313" key="6">
    <source>
        <dbReference type="Proteomes" id="UP000474967"/>
    </source>
</evidence>
<comment type="caution">
    <text evidence="5">The sequence shown here is derived from an EMBL/GenBank/DDBJ whole genome shotgun (WGS) entry which is preliminary data.</text>
</comment>
<evidence type="ECO:0000259" key="3">
    <source>
        <dbReference type="Pfam" id="PF00501"/>
    </source>
</evidence>
<dbReference type="EMBL" id="JAAGWY010000001">
    <property type="protein sequence ID" value="NEN05756.1"/>
    <property type="molecule type" value="Genomic_DNA"/>
</dbReference>
<keyword evidence="2 5" id="KW-0436">Ligase</keyword>
<proteinExistence type="inferred from homology"/>
<dbReference type="Proteomes" id="UP000474967">
    <property type="component" value="Unassembled WGS sequence"/>
</dbReference>